<comment type="caution">
    <text evidence="1">The sequence shown here is derived from an EMBL/GenBank/DDBJ whole genome shotgun (WGS) entry which is preliminary data.</text>
</comment>
<accession>A0A9W4XBU0</accession>
<feature type="non-terminal residue" evidence="1">
    <location>
        <position position="1"/>
    </location>
</feature>
<reference evidence="1" key="1">
    <citation type="submission" date="2022-08" db="EMBL/GenBank/DDBJ databases">
        <authorList>
            <person name="Kallberg Y."/>
            <person name="Tangrot J."/>
            <person name="Rosling A."/>
        </authorList>
    </citation>
    <scope>NUCLEOTIDE SEQUENCE</scope>
    <source>
        <strain evidence="1">Wild A</strain>
    </source>
</reference>
<proteinExistence type="predicted"/>
<dbReference type="OrthoDB" id="2400570at2759"/>
<dbReference type="Proteomes" id="UP001153678">
    <property type="component" value="Unassembled WGS sequence"/>
</dbReference>
<evidence type="ECO:0000313" key="1">
    <source>
        <dbReference type="EMBL" id="CAI2200254.1"/>
    </source>
</evidence>
<protein>
    <submittedName>
        <fullName evidence="1">1575_t:CDS:1</fullName>
    </submittedName>
</protein>
<sequence>EKSSYRGFLIFCRDEVITLSSISKDLFYLDDFWSLKLLKEAENFESNKINFDDLKEK</sequence>
<feature type="non-terminal residue" evidence="1">
    <location>
        <position position="57"/>
    </location>
</feature>
<name>A0A9W4XBU0_9GLOM</name>
<evidence type="ECO:0000313" key="2">
    <source>
        <dbReference type="Proteomes" id="UP001153678"/>
    </source>
</evidence>
<gene>
    <name evidence="1" type="ORF">FWILDA_LOCUS19477</name>
</gene>
<dbReference type="AlphaFoldDB" id="A0A9W4XBU0"/>
<organism evidence="1 2">
    <name type="scientific">Funneliformis geosporum</name>
    <dbReference type="NCBI Taxonomy" id="1117311"/>
    <lineage>
        <taxon>Eukaryota</taxon>
        <taxon>Fungi</taxon>
        <taxon>Fungi incertae sedis</taxon>
        <taxon>Mucoromycota</taxon>
        <taxon>Glomeromycotina</taxon>
        <taxon>Glomeromycetes</taxon>
        <taxon>Glomerales</taxon>
        <taxon>Glomeraceae</taxon>
        <taxon>Funneliformis</taxon>
    </lineage>
</organism>
<keyword evidence="2" id="KW-1185">Reference proteome</keyword>
<dbReference type="EMBL" id="CAMKVN010023840">
    <property type="protein sequence ID" value="CAI2200254.1"/>
    <property type="molecule type" value="Genomic_DNA"/>
</dbReference>